<sequence>MQFYDLREVYFSIGGTQLHSGKLELTSEPTTRAVISSEDKGMPVISLRDPKTITYVFNIEVTLGSHDYILLTELSDEQFYNMDVRKEDKMLDLAFNDRIATKIISNYAIFTEEPSRSYYAEAEKVSFEIRAINCQKTKPNNT</sequence>
<dbReference type="AlphaFoldDB" id="A0A0H3C587"/>
<evidence type="ECO:0000313" key="1">
    <source>
        <dbReference type="EMBL" id="ACK75250.1"/>
    </source>
</evidence>
<proteinExistence type="predicted"/>
<organism evidence="1 2">
    <name type="scientific">Borreliella burgdorferi (strain ZS7)</name>
    <name type="common">Borrelia burgdorferi</name>
    <dbReference type="NCBI Taxonomy" id="445985"/>
    <lineage>
        <taxon>Bacteria</taxon>
        <taxon>Pseudomonadati</taxon>
        <taxon>Spirochaetota</taxon>
        <taxon>Spirochaetia</taxon>
        <taxon>Spirochaetales</taxon>
        <taxon>Borreliaceae</taxon>
        <taxon>Borreliella</taxon>
    </lineage>
</organism>
<keyword evidence="1" id="KW-0614">Plasmid</keyword>
<dbReference type="RefSeq" id="WP_012599366.1">
    <property type="nucleotide sequence ID" value="NC_011731.1"/>
</dbReference>
<dbReference type="InterPro" id="IPR009925">
    <property type="entry name" value="DUF1463"/>
</dbReference>
<accession>A0A0H3C587</accession>
<dbReference type="GeneID" id="56568659"/>
<dbReference type="Pfam" id="PF07316">
    <property type="entry name" value="DUF1463"/>
    <property type="match status" value="1"/>
</dbReference>
<evidence type="ECO:0000313" key="2">
    <source>
        <dbReference type="Proteomes" id="UP000006901"/>
    </source>
</evidence>
<gene>
    <name evidence="1" type="ordered locus">BbuZS7_P12</name>
</gene>
<geneLocation type="plasmid" evidence="1 2">
    <name>ZS7_cp32-1</name>
</geneLocation>
<reference evidence="1 2" key="1">
    <citation type="journal article" date="2011" name="J. Bacteriol.">
        <title>Whole-genome sequences of thirteen isolates of Borrelia burgdorferi.</title>
        <authorList>
            <person name="Schutzer S.E."/>
            <person name="Fraser-Liggett C.M."/>
            <person name="Casjens S.R."/>
            <person name="Qiu W.G."/>
            <person name="Dunn J.J."/>
            <person name="Mongodin E.F."/>
            <person name="Luft B.J."/>
        </authorList>
    </citation>
    <scope>NUCLEOTIDE SEQUENCE [LARGE SCALE GENOMIC DNA]</scope>
    <source>
        <strain evidence="1 2">ZS7</strain>
        <plasmid evidence="1 2">ZS7_cp32-1</plasmid>
    </source>
</reference>
<dbReference type="KEGG" id="bbz:BbuZS7_P12"/>
<name>A0A0H3C587_BORBZ</name>
<dbReference type="EMBL" id="CP001206">
    <property type="protein sequence ID" value="ACK75250.1"/>
    <property type="molecule type" value="Genomic_DNA"/>
</dbReference>
<protein>
    <submittedName>
        <fullName evidence="1">Uncharacterized protein</fullName>
    </submittedName>
</protein>
<dbReference type="Proteomes" id="UP000006901">
    <property type="component" value="Plasmid ZS7_cp32-1"/>
</dbReference>
<dbReference type="HOGENOM" id="CLU_1931892_0_0_12"/>